<accession>A0A1G4IH38</accession>
<evidence type="ECO:0000313" key="2">
    <source>
        <dbReference type="EMBL" id="SCU71760.1"/>
    </source>
</evidence>
<feature type="signal peptide" evidence="1">
    <location>
        <begin position="1"/>
        <end position="20"/>
    </location>
</feature>
<dbReference type="EMBL" id="CZPT02001730">
    <property type="protein sequence ID" value="SCU71760.1"/>
    <property type="molecule type" value="Genomic_DNA"/>
</dbReference>
<comment type="caution">
    <text evidence="2">The sequence shown here is derived from an EMBL/GenBank/DDBJ whole genome shotgun (WGS) entry which is preliminary data.</text>
</comment>
<evidence type="ECO:0000256" key="1">
    <source>
        <dbReference type="SAM" id="SignalP"/>
    </source>
</evidence>
<evidence type="ECO:0008006" key="4">
    <source>
        <dbReference type="Google" id="ProtNLM"/>
    </source>
</evidence>
<gene>
    <name evidence="2" type="ORF">TEOVI_000334100</name>
</gene>
<feature type="chain" id="PRO_5009235488" description="Trypanosome variant surface glycoprotein (A-type)" evidence="1">
    <location>
        <begin position="21"/>
        <end position="181"/>
    </location>
</feature>
<evidence type="ECO:0000313" key="3">
    <source>
        <dbReference type="Proteomes" id="UP000195570"/>
    </source>
</evidence>
<dbReference type="VEuPathDB" id="TriTrypDB:TEOVI_000334100"/>
<dbReference type="Proteomes" id="UP000195570">
    <property type="component" value="Unassembled WGS sequence"/>
</dbReference>
<sequence length="181" mass="19539">MKAATTYLLLTIAAARASRGAPHDNCSDANPMVYVGEHMRILKNLSEVNTEHQVDAIKLRIAAALSSDTKRAGLLRALANLKTKYHDDAVETTLKQKYDAATKVTSMAALAGTAQVTQELSNFQIVAETFVQGEGSAAKHLRIKPDDTATGLATGKCPLLDYLQHSGASRLADRLKGRQHR</sequence>
<dbReference type="AlphaFoldDB" id="A0A1G4IH38"/>
<reference evidence="2" key="1">
    <citation type="submission" date="2016-09" db="EMBL/GenBank/DDBJ databases">
        <authorList>
            <person name="Hebert L."/>
            <person name="Moumen B."/>
        </authorList>
    </citation>
    <scope>NUCLEOTIDE SEQUENCE [LARGE SCALE GENOMIC DNA]</scope>
    <source>
        <strain evidence="2">OVI</strain>
    </source>
</reference>
<keyword evidence="1" id="KW-0732">Signal</keyword>
<proteinExistence type="predicted"/>
<name>A0A1G4IH38_TRYEQ</name>
<keyword evidence="3" id="KW-1185">Reference proteome</keyword>
<protein>
    <recommendedName>
        <fullName evidence="4">Trypanosome variant surface glycoprotein (A-type)</fullName>
    </recommendedName>
</protein>
<dbReference type="RefSeq" id="XP_067082361.1">
    <property type="nucleotide sequence ID" value="XM_067226260.1"/>
</dbReference>
<dbReference type="GeneID" id="92377281"/>
<organism evidence="2 3">
    <name type="scientific">Trypanosoma equiperdum</name>
    <dbReference type="NCBI Taxonomy" id="5694"/>
    <lineage>
        <taxon>Eukaryota</taxon>
        <taxon>Discoba</taxon>
        <taxon>Euglenozoa</taxon>
        <taxon>Kinetoplastea</taxon>
        <taxon>Metakinetoplastina</taxon>
        <taxon>Trypanosomatida</taxon>
        <taxon>Trypanosomatidae</taxon>
        <taxon>Trypanosoma</taxon>
    </lineage>
</organism>